<protein>
    <submittedName>
        <fullName evidence="1">Uncharacterized protein</fullName>
    </submittedName>
</protein>
<sequence length="57" mass="6736">MWHQALRIADRPVLPRCRVTPIAPGEATGGGPHRRIFLQLKDIVDLARTFRRRYHYR</sequence>
<keyword evidence="2" id="KW-1185">Reference proteome</keyword>
<name>A0ABQ4D3J4_9ACTN</name>
<proteinExistence type="predicted"/>
<organism evidence="1 2">
    <name type="scientific">Asanoa siamensis</name>
    <dbReference type="NCBI Taxonomy" id="926357"/>
    <lineage>
        <taxon>Bacteria</taxon>
        <taxon>Bacillati</taxon>
        <taxon>Actinomycetota</taxon>
        <taxon>Actinomycetes</taxon>
        <taxon>Micromonosporales</taxon>
        <taxon>Micromonosporaceae</taxon>
        <taxon>Asanoa</taxon>
    </lineage>
</organism>
<reference evidence="1 2" key="1">
    <citation type="submission" date="2021-01" db="EMBL/GenBank/DDBJ databases">
        <title>Whole genome shotgun sequence of Asanoa siamensis NBRC 107932.</title>
        <authorList>
            <person name="Komaki H."/>
            <person name="Tamura T."/>
        </authorList>
    </citation>
    <scope>NUCLEOTIDE SEQUENCE [LARGE SCALE GENOMIC DNA]</scope>
    <source>
        <strain evidence="1 2">NBRC 107932</strain>
    </source>
</reference>
<gene>
    <name evidence="1" type="ORF">Asi02nite_76280</name>
</gene>
<evidence type="ECO:0000313" key="1">
    <source>
        <dbReference type="EMBL" id="GIF78110.1"/>
    </source>
</evidence>
<comment type="caution">
    <text evidence="1">The sequence shown here is derived from an EMBL/GenBank/DDBJ whole genome shotgun (WGS) entry which is preliminary data.</text>
</comment>
<dbReference type="Proteomes" id="UP000604117">
    <property type="component" value="Unassembled WGS sequence"/>
</dbReference>
<accession>A0ABQ4D3J4</accession>
<dbReference type="EMBL" id="BONE01000119">
    <property type="protein sequence ID" value="GIF78110.1"/>
    <property type="molecule type" value="Genomic_DNA"/>
</dbReference>
<evidence type="ECO:0000313" key="2">
    <source>
        <dbReference type="Proteomes" id="UP000604117"/>
    </source>
</evidence>